<reference evidence="2" key="1">
    <citation type="submission" date="2018-05" db="EMBL/GenBank/DDBJ databases">
        <authorList>
            <person name="Lanie J.A."/>
            <person name="Ng W.-L."/>
            <person name="Kazmierczak K.M."/>
            <person name="Andrzejewski T.M."/>
            <person name="Davidsen T.M."/>
            <person name="Wayne K.J."/>
            <person name="Tettelin H."/>
            <person name="Glass J.I."/>
            <person name="Rusch D."/>
            <person name="Podicherti R."/>
            <person name="Tsui H.-C.T."/>
            <person name="Winkler M.E."/>
        </authorList>
    </citation>
    <scope>NUCLEOTIDE SEQUENCE</scope>
</reference>
<evidence type="ECO:0000313" key="2">
    <source>
        <dbReference type="EMBL" id="SVD90955.1"/>
    </source>
</evidence>
<feature type="non-terminal residue" evidence="2">
    <location>
        <position position="1"/>
    </location>
</feature>
<protein>
    <submittedName>
        <fullName evidence="2">Uncharacterized protein</fullName>
    </submittedName>
</protein>
<proteinExistence type="predicted"/>
<feature type="region of interest" description="Disordered" evidence="1">
    <location>
        <begin position="1"/>
        <end position="30"/>
    </location>
</feature>
<feature type="compositionally biased region" description="Polar residues" evidence="1">
    <location>
        <begin position="1"/>
        <end position="15"/>
    </location>
</feature>
<dbReference type="EMBL" id="UINC01181320">
    <property type="protein sequence ID" value="SVD90955.1"/>
    <property type="molecule type" value="Genomic_DNA"/>
</dbReference>
<sequence length="30" mass="3355">FAPNPTCRQTPNNYSIEDVIDFDSPNKLTG</sequence>
<evidence type="ECO:0000256" key="1">
    <source>
        <dbReference type="SAM" id="MobiDB-lite"/>
    </source>
</evidence>
<organism evidence="2">
    <name type="scientific">marine metagenome</name>
    <dbReference type="NCBI Taxonomy" id="408172"/>
    <lineage>
        <taxon>unclassified sequences</taxon>
        <taxon>metagenomes</taxon>
        <taxon>ecological metagenomes</taxon>
    </lineage>
</organism>
<accession>A0A382Z768</accession>
<name>A0A382Z768_9ZZZZ</name>
<dbReference type="AlphaFoldDB" id="A0A382Z768"/>
<gene>
    <name evidence="2" type="ORF">METZ01_LOCUS443809</name>
</gene>